<reference evidence="2" key="1">
    <citation type="journal article" name="BMC Genomics">
        <title>Long-read sequencing and de novo genome assembly of marine medaka (Oryzias melastigma).</title>
        <authorList>
            <person name="Liang P."/>
            <person name="Saqib H.S.A."/>
            <person name="Ni X."/>
            <person name="Shen Y."/>
        </authorList>
    </citation>
    <scope>NUCLEOTIDE SEQUENCE</scope>
    <source>
        <strain evidence="2">Bigg-433</strain>
    </source>
</reference>
<protein>
    <submittedName>
        <fullName evidence="2">Uncharacterized protein</fullName>
    </submittedName>
</protein>
<name>A0A834BUX2_ORYME</name>
<feature type="compositionally biased region" description="Polar residues" evidence="1">
    <location>
        <begin position="192"/>
        <end position="201"/>
    </location>
</feature>
<evidence type="ECO:0000256" key="1">
    <source>
        <dbReference type="SAM" id="MobiDB-lite"/>
    </source>
</evidence>
<feature type="region of interest" description="Disordered" evidence="1">
    <location>
        <begin position="113"/>
        <end position="216"/>
    </location>
</feature>
<feature type="compositionally biased region" description="Polar residues" evidence="1">
    <location>
        <begin position="156"/>
        <end position="170"/>
    </location>
</feature>
<sequence>MHCGVCSGGRRQEEMLKSWWFEHFTAVISCEEEEEEEEQHSCFERKRTTSRGAKEKCVSESKTEVSSAFLAHGSLFTPHNGAPVSARGGVAVGAPAPFVRRESSERVTMAERAAKKSLMAPPVSDWRGGSSADAHRGETVSNGSCSVPDAVRRAQTDASCESPTWETAGTDSALKPIPRRSSLIKVRLLPSTDVSPSSHMQNPPEVLSGCKEYDED</sequence>
<proteinExistence type="predicted"/>
<evidence type="ECO:0000313" key="3">
    <source>
        <dbReference type="Proteomes" id="UP000646548"/>
    </source>
</evidence>
<evidence type="ECO:0000313" key="2">
    <source>
        <dbReference type="EMBL" id="KAF6716718.1"/>
    </source>
</evidence>
<dbReference type="AlphaFoldDB" id="A0A834BUX2"/>
<accession>A0A834BUX2</accession>
<dbReference type="EMBL" id="WKFB01000929">
    <property type="protein sequence ID" value="KAF6716718.1"/>
    <property type="molecule type" value="Genomic_DNA"/>
</dbReference>
<comment type="caution">
    <text evidence="2">The sequence shown here is derived from an EMBL/GenBank/DDBJ whole genome shotgun (WGS) entry which is preliminary data.</text>
</comment>
<organism evidence="2 3">
    <name type="scientific">Oryzias melastigma</name>
    <name type="common">Marine medaka</name>
    <dbReference type="NCBI Taxonomy" id="30732"/>
    <lineage>
        <taxon>Eukaryota</taxon>
        <taxon>Metazoa</taxon>
        <taxon>Chordata</taxon>
        <taxon>Craniata</taxon>
        <taxon>Vertebrata</taxon>
        <taxon>Euteleostomi</taxon>
        <taxon>Actinopterygii</taxon>
        <taxon>Neopterygii</taxon>
        <taxon>Teleostei</taxon>
        <taxon>Neoteleostei</taxon>
        <taxon>Acanthomorphata</taxon>
        <taxon>Ovalentaria</taxon>
        <taxon>Atherinomorphae</taxon>
        <taxon>Beloniformes</taxon>
        <taxon>Adrianichthyidae</taxon>
        <taxon>Oryziinae</taxon>
        <taxon>Oryzias</taxon>
    </lineage>
</organism>
<dbReference type="Proteomes" id="UP000646548">
    <property type="component" value="Unassembled WGS sequence"/>
</dbReference>
<gene>
    <name evidence="2" type="ORF">FQA47_016629</name>
</gene>